<evidence type="ECO:0000256" key="3">
    <source>
        <dbReference type="ARBA" id="ARBA00022692"/>
    </source>
</evidence>
<evidence type="ECO:0000256" key="6">
    <source>
        <dbReference type="SAM" id="MobiDB-lite"/>
    </source>
</evidence>
<keyword evidence="3 7" id="KW-0812">Transmembrane</keyword>
<dbReference type="InterPro" id="IPR003838">
    <property type="entry name" value="ABC3_permease_C"/>
</dbReference>
<dbReference type="Pfam" id="PF02687">
    <property type="entry name" value="FtsX"/>
    <property type="match status" value="2"/>
</dbReference>
<comment type="caution">
    <text evidence="10">The sequence shown here is derived from an EMBL/GenBank/DDBJ whole genome shotgun (WGS) entry which is preliminary data.</text>
</comment>
<keyword evidence="4 7" id="KW-1133">Transmembrane helix</keyword>
<evidence type="ECO:0000256" key="7">
    <source>
        <dbReference type="SAM" id="Phobius"/>
    </source>
</evidence>
<dbReference type="AlphaFoldDB" id="A0A0B3VHW1"/>
<gene>
    <name evidence="10" type="ORF">QX51_14180</name>
</gene>
<dbReference type="OrthoDB" id="5137249at2"/>
<feature type="transmembrane region" description="Helical" evidence="7">
    <location>
        <begin position="581"/>
        <end position="598"/>
    </location>
</feature>
<feature type="transmembrane region" description="Helical" evidence="7">
    <location>
        <begin position="626"/>
        <end position="654"/>
    </location>
</feature>
<evidence type="ECO:0000256" key="4">
    <source>
        <dbReference type="ARBA" id="ARBA00022989"/>
    </source>
</evidence>
<evidence type="ECO:0000313" key="10">
    <source>
        <dbReference type="EMBL" id="KHS56391.1"/>
    </source>
</evidence>
<evidence type="ECO:0000256" key="1">
    <source>
        <dbReference type="ARBA" id="ARBA00004651"/>
    </source>
</evidence>
<organism evidence="10 11">
    <name type="scientific">Terrisporobacter othiniensis</name>
    <dbReference type="NCBI Taxonomy" id="1577792"/>
    <lineage>
        <taxon>Bacteria</taxon>
        <taxon>Bacillati</taxon>
        <taxon>Bacillota</taxon>
        <taxon>Clostridia</taxon>
        <taxon>Peptostreptococcales</taxon>
        <taxon>Peptostreptococcaceae</taxon>
        <taxon>Terrisporobacter</taxon>
    </lineage>
</organism>
<feature type="compositionally biased region" description="Basic and acidic residues" evidence="6">
    <location>
        <begin position="481"/>
        <end position="497"/>
    </location>
</feature>
<comment type="subcellular location">
    <subcellularLocation>
        <location evidence="1">Cell membrane</location>
        <topology evidence="1">Multi-pass membrane protein</topology>
    </subcellularLocation>
</comment>
<proteinExistence type="predicted"/>
<evidence type="ECO:0000256" key="2">
    <source>
        <dbReference type="ARBA" id="ARBA00022475"/>
    </source>
</evidence>
<name>A0A0B3VHW1_9FIRM</name>
<feature type="transmembrane region" description="Helical" evidence="7">
    <location>
        <begin position="977"/>
        <end position="999"/>
    </location>
</feature>
<reference evidence="10 11" key="1">
    <citation type="submission" date="2014-12" db="EMBL/GenBank/DDBJ databases">
        <title>Draft genome sequence of Terrisporobacter sp. 08-306576, isolated from the blood culture of a bacteremia patient.</title>
        <authorList>
            <person name="Lund L.C."/>
            <person name="Sydenham T.V."/>
            <person name="Hogh S.V."/>
            <person name="Skov M.N."/>
            <person name="Kemp M."/>
            <person name="Justesen U.S."/>
        </authorList>
    </citation>
    <scope>NUCLEOTIDE SEQUENCE [LARGE SCALE GENOMIC DNA]</scope>
    <source>
        <strain evidence="10 11">08-306576</strain>
    </source>
</reference>
<accession>A0A0B3VHW1</accession>
<keyword evidence="5 7" id="KW-0472">Membrane</keyword>
<dbReference type="Pfam" id="PF12704">
    <property type="entry name" value="MacB_PCD"/>
    <property type="match status" value="1"/>
</dbReference>
<dbReference type="PANTHER" id="PTHR30287:SF1">
    <property type="entry name" value="INNER MEMBRANE PROTEIN"/>
    <property type="match status" value="1"/>
</dbReference>
<evidence type="ECO:0000256" key="5">
    <source>
        <dbReference type="ARBA" id="ARBA00023136"/>
    </source>
</evidence>
<protein>
    <submittedName>
        <fullName evidence="10">ABC transporter permease</fullName>
    </submittedName>
</protein>
<dbReference type="PANTHER" id="PTHR30287">
    <property type="entry name" value="MEMBRANE COMPONENT OF PREDICTED ABC SUPERFAMILY METABOLITE UPTAKE TRANSPORTER"/>
    <property type="match status" value="1"/>
</dbReference>
<feature type="transmembrane region" description="Helical" evidence="7">
    <location>
        <begin position="666"/>
        <end position="692"/>
    </location>
</feature>
<dbReference type="GO" id="GO:0005886">
    <property type="term" value="C:plasma membrane"/>
    <property type="evidence" value="ECO:0007669"/>
    <property type="project" value="UniProtKB-SubCell"/>
</dbReference>
<dbReference type="EMBL" id="JWHR01000113">
    <property type="protein sequence ID" value="KHS56391.1"/>
    <property type="molecule type" value="Genomic_DNA"/>
</dbReference>
<feature type="domain" description="ABC3 transporter permease C-terminal" evidence="8">
    <location>
        <begin position="581"/>
        <end position="697"/>
    </location>
</feature>
<keyword evidence="11" id="KW-1185">Reference proteome</keyword>
<feature type="transmembrane region" description="Helical" evidence="7">
    <location>
        <begin position="1033"/>
        <end position="1054"/>
    </location>
</feature>
<evidence type="ECO:0000259" key="9">
    <source>
        <dbReference type="Pfam" id="PF12704"/>
    </source>
</evidence>
<feature type="transmembrane region" description="Helical" evidence="7">
    <location>
        <begin position="1074"/>
        <end position="1094"/>
    </location>
</feature>
<dbReference type="InterPro" id="IPR025857">
    <property type="entry name" value="MacB_PCD"/>
</dbReference>
<evidence type="ECO:0000313" key="11">
    <source>
        <dbReference type="Proteomes" id="UP000031189"/>
    </source>
</evidence>
<sequence length="1109" mass="126196">MIRALNKDFIRGILKSKGRFFSIVAIVALGVAFFSGVKSAPIVMKTSSDKYYDDYNLMDIRLISTLGLTNKDVNEIDNINGVEAVYPTYSLDVISTYNSNEEVVKVHGLNLNKLNDDKNYINKLKLIKGRLPNKSGECVLEVPKIKTLNYPIGSEIELTSGTDDKLSNSLSKLKYTVVGYVQTPYYLSHEKGNSSIGGGVVEGAIMIPQSDFKLDAYTEMFLTVQSAKDLDTYSDEYFNLVKTVTDKIESLKVKLGNRRYNEILKDAEDKLDKQENKLSKAKEDLEKGKKEYEENKLKAENKLQEAENKINKYVQQIENGEKQLKSEKHNTFEKIRQGQSQIEKAEVDLINGEKEYEKALNKFNDKKEIAQVEIENGEEQLKDLNTQIYNLKSGNTLIEEQLKNENLTQEQKTELENKLNENLYLLSILEKNYKDCSAKLESSEEQLKAGEEKLEESKYTLEKSKKKISSEKLNLESSKQMAEKKFKDTEDELSQSKEEIKKAKKELKENKKKVESELSKAENKLQRAEEKIKTGEEKIKDAKKEIKKIEKPTWYILDRDSHQSFVEYEGCANSIDALAKIFPVFFFAVAALVCLTTMTRMVDEQRINIGTLKGLGYKTSQISKKYILYALIACLIGSLLGLAIGFTLFPTVIYFAYGMMYSVDKIIYTFSVPIAIGITSVALIVITSSAYLACYKELKETPAVLMRPRSPKNGKRILLERITFIWNKFSFISKVTIRNIFRYKKRFLMTVLGIAGCTALILAGFGIKDSIEIIVTGQYGKLFKYDMSIVTQSNMTDNETKQLKDKLSNINEINKYEFFSYENGDVKINNTTKEITIVVPQNLNEMDEFIHLQDRKTQESITLKNDGIVITEKIAKDLGVKVGDEIELINDDDKKVTVKVSNITENYISHYAYISPESYNNLFKKDLKFNKVLGVLNNPNVKMEEELSKTLFEIKTINGVGFNTSAKETFHNTIKNLNYVVLIMIMSAGALAFVVLYNLTNVNISERIREIATIKVLGFYDNEVSAYIYRENIILTIIGTIVGLGLGTILHQFIMVTVEIQSMMFGRVIDKNSYFIAAILTIVLSLFVNIAMFYKLKNVKMVESLKSID</sequence>
<dbReference type="Proteomes" id="UP000031189">
    <property type="component" value="Unassembled WGS sequence"/>
</dbReference>
<evidence type="ECO:0000259" key="8">
    <source>
        <dbReference type="Pfam" id="PF02687"/>
    </source>
</evidence>
<keyword evidence="2" id="KW-1003">Cell membrane</keyword>
<feature type="region of interest" description="Disordered" evidence="6">
    <location>
        <begin position="470"/>
        <end position="497"/>
    </location>
</feature>
<feature type="transmembrane region" description="Helical" evidence="7">
    <location>
        <begin position="747"/>
        <end position="767"/>
    </location>
</feature>
<dbReference type="STRING" id="1577792.QX51_14180"/>
<dbReference type="InterPro" id="IPR038766">
    <property type="entry name" value="Membrane_comp_ABC_pdt"/>
</dbReference>
<feature type="domain" description="ABC3 transporter permease C-terminal" evidence="8">
    <location>
        <begin position="984"/>
        <end position="1098"/>
    </location>
</feature>
<feature type="domain" description="MacB-like periplasmic core" evidence="9">
    <location>
        <begin position="751"/>
        <end position="905"/>
    </location>
</feature>